<name>A0A8T0I831_CERPU</name>
<keyword evidence="1" id="KW-0732">Signal</keyword>
<gene>
    <name evidence="2" type="ORF">KC19_4G074600</name>
</gene>
<sequence>MIPFGRRAVTLPRLLHALRWASFAFVACSPVCGVPHSPPISPLTGSISLCDLHLHRTLLFLPFHLSPLLLCVALNRLSIASCVESHRGLCYVGSGFT</sequence>
<comment type="caution">
    <text evidence="2">The sequence shown here is derived from an EMBL/GenBank/DDBJ whole genome shotgun (WGS) entry which is preliminary data.</text>
</comment>
<protein>
    <recommendedName>
        <fullName evidence="4">Secreted protein</fullName>
    </recommendedName>
</protein>
<dbReference type="Proteomes" id="UP000822688">
    <property type="component" value="Chromosome 4"/>
</dbReference>
<proteinExistence type="predicted"/>
<evidence type="ECO:0000313" key="2">
    <source>
        <dbReference type="EMBL" id="KAG0579119.1"/>
    </source>
</evidence>
<dbReference type="EMBL" id="CM026424">
    <property type="protein sequence ID" value="KAG0579119.1"/>
    <property type="molecule type" value="Genomic_DNA"/>
</dbReference>
<accession>A0A8T0I831</accession>
<feature type="chain" id="PRO_5035726115" description="Secreted protein" evidence="1">
    <location>
        <begin position="34"/>
        <end position="97"/>
    </location>
</feature>
<evidence type="ECO:0000256" key="1">
    <source>
        <dbReference type="SAM" id="SignalP"/>
    </source>
</evidence>
<reference evidence="2" key="1">
    <citation type="submission" date="2020-06" db="EMBL/GenBank/DDBJ databases">
        <title>WGS assembly of Ceratodon purpureus strain R40.</title>
        <authorList>
            <person name="Carey S.B."/>
            <person name="Jenkins J."/>
            <person name="Shu S."/>
            <person name="Lovell J.T."/>
            <person name="Sreedasyam A."/>
            <person name="Maumus F."/>
            <person name="Tiley G.P."/>
            <person name="Fernandez-Pozo N."/>
            <person name="Barry K."/>
            <person name="Chen C."/>
            <person name="Wang M."/>
            <person name="Lipzen A."/>
            <person name="Daum C."/>
            <person name="Saski C.A."/>
            <person name="Payton A.C."/>
            <person name="Mcbreen J.C."/>
            <person name="Conrad R.E."/>
            <person name="Kollar L.M."/>
            <person name="Olsson S."/>
            <person name="Huttunen S."/>
            <person name="Landis J.B."/>
            <person name="Wickett N.J."/>
            <person name="Johnson M.G."/>
            <person name="Rensing S.A."/>
            <person name="Grimwood J."/>
            <person name="Schmutz J."/>
            <person name="Mcdaniel S.F."/>
        </authorList>
    </citation>
    <scope>NUCLEOTIDE SEQUENCE</scope>
    <source>
        <strain evidence="2">R40</strain>
    </source>
</reference>
<dbReference type="AlphaFoldDB" id="A0A8T0I831"/>
<organism evidence="2 3">
    <name type="scientific">Ceratodon purpureus</name>
    <name type="common">Fire moss</name>
    <name type="synonym">Dicranum purpureum</name>
    <dbReference type="NCBI Taxonomy" id="3225"/>
    <lineage>
        <taxon>Eukaryota</taxon>
        <taxon>Viridiplantae</taxon>
        <taxon>Streptophyta</taxon>
        <taxon>Embryophyta</taxon>
        <taxon>Bryophyta</taxon>
        <taxon>Bryophytina</taxon>
        <taxon>Bryopsida</taxon>
        <taxon>Dicranidae</taxon>
        <taxon>Pseudoditrichales</taxon>
        <taxon>Ditrichaceae</taxon>
        <taxon>Ceratodon</taxon>
    </lineage>
</organism>
<evidence type="ECO:0008006" key="4">
    <source>
        <dbReference type="Google" id="ProtNLM"/>
    </source>
</evidence>
<evidence type="ECO:0000313" key="3">
    <source>
        <dbReference type="Proteomes" id="UP000822688"/>
    </source>
</evidence>
<keyword evidence="3" id="KW-1185">Reference proteome</keyword>
<feature type="signal peptide" evidence="1">
    <location>
        <begin position="1"/>
        <end position="33"/>
    </location>
</feature>